<sequence>MEPINKEDAVKARECSLLKVKKVCPYRLRTSPETGWEFVSLLARNRIAAVCDFFTFLRYLHQGICKPSLLESYWNIVNLRKNMTLAKLGLHFVLKMNGSSPSCTSPNEDF</sequence>
<name>A0A915E0C9_9BILA</name>
<dbReference type="WBParaSite" id="jg25599">
    <property type="protein sequence ID" value="jg25599"/>
    <property type="gene ID" value="jg25599"/>
</dbReference>
<dbReference type="GO" id="GO:0070319">
    <property type="term" value="C:Golgi to plasma membrane transport vesicle"/>
    <property type="evidence" value="ECO:0007669"/>
    <property type="project" value="TreeGrafter"/>
</dbReference>
<keyword evidence="1" id="KW-0175">Coiled coil</keyword>
<dbReference type="GO" id="GO:0006887">
    <property type="term" value="P:exocytosis"/>
    <property type="evidence" value="ECO:0007669"/>
    <property type="project" value="TreeGrafter"/>
</dbReference>
<dbReference type="Pfam" id="PF25555">
    <property type="entry name" value="RAB3A-like_C"/>
    <property type="match status" value="1"/>
</dbReference>
<dbReference type="PANTHER" id="PTHR14430">
    <property type="entry name" value="RABIN3-RELATED"/>
    <property type="match status" value="1"/>
</dbReference>
<proteinExistence type="inferred from homology"/>
<evidence type="ECO:0000313" key="3">
    <source>
        <dbReference type="Proteomes" id="UP000887574"/>
    </source>
</evidence>
<keyword evidence="3" id="KW-1185">Reference proteome</keyword>
<dbReference type="CDD" id="cd21044">
    <property type="entry name" value="Rab11BD_RAB3IP_like"/>
    <property type="match status" value="1"/>
</dbReference>
<organism evidence="3 4">
    <name type="scientific">Ditylenchus dipsaci</name>
    <dbReference type="NCBI Taxonomy" id="166011"/>
    <lineage>
        <taxon>Eukaryota</taxon>
        <taxon>Metazoa</taxon>
        <taxon>Ecdysozoa</taxon>
        <taxon>Nematoda</taxon>
        <taxon>Chromadorea</taxon>
        <taxon>Rhabditida</taxon>
        <taxon>Tylenchina</taxon>
        <taxon>Tylenchomorpha</taxon>
        <taxon>Sphaerularioidea</taxon>
        <taxon>Anguinidae</taxon>
        <taxon>Anguininae</taxon>
        <taxon>Ditylenchus</taxon>
    </lineage>
</organism>
<protein>
    <submittedName>
        <fullName evidence="4">Uncharacterized protein</fullName>
    </submittedName>
</protein>
<accession>A0A915E0C9</accession>
<dbReference type="AlphaFoldDB" id="A0A915E0C9"/>
<evidence type="ECO:0000256" key="2">
    <source>
        <dbReference type="ARBA" id="ARBA00025794"/>
    </source>
</evidence>
<evidence type="ECO:0000256" key="1">
    <source>
        <dbReference type="ARBA" id="ARBA00023054"/>
    </source>
</evidence>
<dbReference type="Proteomes" id="UP000887574">
    <property type="component" value="Unplaced"/>
</dbReference>
<evidence type="ECO:0000313" key="4">
    <source>
        <dbReference type="WBParaSite" id="jg25599"/>
    </source>
</evidence>
<dbReference type="GO" id="GO:0005085">
    <property type="term" value="F:guanyl-nucleotide exchange factor activity"/>
    <property type="evidence" value="ECO:0007669"/>
    <property type="project" value="InterPro"/>
</dbReference>
<reference evidence="4" key="1">
    <citation type="submission" date="2022-11" db="UniProtKB">
        <authorList>
            <consortium name="WormBaseParasite"/>
        </authorList>
    </citation>
    <scope>IDENTIFICATION</scope>
</reference>
<dbReference type="PANTHER" id="PTHR14430:SF0">
    <property type="entry name" value="SEC2P DOMAIN-CONTAINING PROTEIN"/>
    <property type="match status" value="1"/>
</dbReference>
<dbReference type="InterPro" id="IPR040351">
    <property type="entry name" value="RAB3IL/RAB3IP/Sec2"/>
</dbReference>
<comment type="similarity">
    <text evidence="2">Belongs to the SEC2 family.</text>
</comment>